<dbReference type="GO" id="GO:0043565">
    <property type="term" value="F:sequence-specific DNA binding"/>
    <property type="evidence" value="ECO:0007669"/>
    <property type="project" value="InterPro"/>
</dbReference>
<dbReference type="Gene3D" id="1.10.10.60">
    <property type="entry name" value="Homeodomain-like"/>
    <property type="match status" value="1"/>
</dbReference>
<dbReference type="FunFam" id="3.40.50.2300:FF:000138">
    <property type="entry name" value="Two-component system sensor histidine kinase/response regulator"/>
    <property type="match status" value="1"/>
</dbReference>
<dbReference type="GO" id="GO:0005524">
    <property type="term" value="F:ATP binding"/>
    <property type="evidence" value="ECO:0007669"/>
    <property type="project" value="UniProtKB-KW"/>
</dbReference>
<comment type="catalytic activity">
    <reaction evidence="1">
        <text>ATP + protein L-histidine = ADP + protein N-phospho-L-histidine.</text>
        <dbReference type="EC" id="2.7.13.3"/>
    </reaction>
</comment>
<dbReference type="Gene3D" id="2.60.40.10">
    <property type="entry name" value="Immunoglobulins"/>
    <property type="match status" value="1"/>
</dbReference>
<dbReference type="InterPro" id="IPR018062">
    <property type="entry name" value="HTH_AraC-typ_CS"/>
</dbReference>
<dbReference type="InterPro" id="IPR003594">
    <property type="entry name" value="HATPase_dom"/>
</dbReference>
<evidence type="ECO:0000256" key="2">
    <source>
        <dbReference type="ARBA" id="ARBA00012438"/>
    </source>
</evidence>
<evidence type="ECO:0000256" key="3">
    <source>
        <dbReference type="ARBA" id="ARBA00022553"/>
    </source>
</evidence>
<dbReference type="EC" id="2.7.13.3" evidence="2"/>
<dbReference type="FunFam" id="1.10.10.60:FF:000284">
    <property type="entry name" value="Two-component system sensor histidine kinase/response regulator"/>
    <property type="match status" value="1"/>
</dbReference>
<dbReference type="InterPro" id="IPR013783">
    <property type="entry name" value="Ig-like_fold"/>
</dbReference>
<dbReference type="FunFam" id="3.30.565.10:FF:000037">
    <property type="entry name" value="Hybrid sensor histidine kinase/response regulator"/>
    <property type="match status" value="1"/>
</dbReference>
<dbReference type="GO" id="GO:0003700">
    <property type="term" value="F:DNA-binding transcription factor activity"/>
    <property type="evidence" value="ECO:0007669"/>
    <property type="project" value="InterPro"/>
</dbReference>
<dbReference type="Pfam" id="PF07494">
    <property type="entry name" value="Reg_prop"/>
    <property type="match status" value="5"/>
</dbReference>
<dbReference type="FunFam" id="1.10.287.130:FF:000045">
    <property type="entry name" value="Two-component system sensor histidine kinase/response regulator"/>
    <property type="match status" value="1"/>
</dbReference>
<dbReference type="EMBL" id="CP120682">
    <property type="protein sequence ID" value="WKN40109.1"/>
    <property type="molecule type" value="Genomic_DNA"/>
</dbReference>
<keyword evidence="3 12" id="KW-0597">Phosphoprotein</keyword>
<dbReference type="Pfam" id="PF07495">
    <property type="entry name" value="Y_Y_Y"/>
    <property type="match status" value="1"/>
</dbReference>
<dbReference type="CDD" id="cd17574">
    <property type="entry name" value="REC_OmpR"/>
    <property type="match status" value="1"/>
</dbReference>
<reference evidence="16" key="1">
    <citation type="journal article" date="2023" name="Comput. Struct. Biotechnol. J.">
        <title>Discovery of a novel marine Bacteroidetes with a rich repertoire of carbohydrate-active enzymes.</title>
        <authorList>
            <person name="Chen B."/>
            <person name="Liu G."/>
            <person name="Chen Q."/>
            <person name="Wang H."/>
            <person name="Liu L."/>
            <person name="Tang K."/>
        </authorList>
    </citation>
    <scope>NUCLEOTIDE SEQUENCE</scope>
    <source>
        <strain evidence="16">TK19036</strain>
    </source>
</reference>
<feature type="domain" description="HTH araC/xylS-type" evidence="13">
    <location>
        <begin position="1289"/>
        <end position="1388"/>
    </location>
</feature>
<dbReference type="SUPFAM" id="SSF55874">
    <property type="entry name" value="ATPase domain of HSP90 chaperone/DNA topoisomerase II/histidine kinase"/>
    <property type="match status" value="1"/>
</dbReference>
<evidence type="ECO:0000256" key="9">
    <source>
        <dbReference type="ARBA" id="ARBA00023015"/>
    </source>
</evidence>
<dbReference type="InterPro" id="IPR004358">
    <property type="entry name" value="Sig_transdc_His_kin-like_C"/>
</dbReference>
<dbReference type="FunFam" id="2.60.40.10:FF:000791">
    <property type="entry name" value="Two-component system sensor histidine kinase/response regulator"/>
    <property type="match status" value="1"/>
</dbReference>
<dbReference type="InterPro" id="IPR036097">
    <property type="entry name" value="HisK_dim/P_sf"/>
</dbReference>
<keyword evidence="11" id="KW-0804">Transcription</keyword>
<name>A0AA49JK21_9BACT</name>
<dbReference type="InterPro" id="IPR011123">
    <property type="entry name" value="Y_Y_Y"/>
</dbReference>
<evidence type="ECO:0000256" key="1">
    <source>
        <dbReference type="ARBA" id="ARBA00000085"/>
    </source>
</evidence>
<dbReference type="GO" id="GO:0000155">
    <property type="term" value="F:phosphorelay sensor kinase activity"/>
    <property type="evidence" value="ECO:0007669"/>
    <property type="project" value="InterPro"/>
</dbReference>
<dbReference type="InterPro" id="IPR015943">
    <property type="entry name" value="WD40/YVTN_repeat-like_dom_sf"/>
</dbReference>
<dbReference type="SMART" id="SM00388">
    <property type="entry name" value="HisKA"/>
    <property type="match status" value="1"/>
</dbReference>
<evidence type="ECO:0000259" key="15">
    <source>
        <dbReference type="PROSITE" id="PS50110"/>
    </source>
</evidence>
<dbReference type="SUPFAM" id="SSF52172">
    <property type="entry name" value="CheY-like"/>
    <property type="match status" value="1"/>
</dbReference>
<evidence type="ECO:0000256" key="6">
    <source>
        <dbReference type="ARBA" id="ARBA00022777"/>
    </source>
</evidence>
<dbReference type="InterPro" id="IPR036890">
    <property type="entry name" value="HATPase_C_sf"/>
</dbReference>
<dbReference type="PROSITE" id="PS01124">
    <property type="entry name" value="HTH_ARAC_FAMILY_2"/>
    <property type="match status" value="1"/>
</dbReference>
<keyword evidence="7" id="KW-0067">ATP-binding</keyword>
<dbReference type="SMART" id="SM00448">
    <property type="entry name" value="REC"/>
    <property type="match status" value="1"/>
</dbReference>
<dbReference type="Pfam" id="PF00072">
    <property type="entry name" value="Response_reg"/>
    <property type="match status" value="1"/>
</dbReference>
<dbReference type="InterPro" id="IPR005467">
    <property type="entry name" value="His_kinase_dom"/>
</dbReference>
<dbReference type="InterPro" id="IPR011110">
    <property type="entry name" value="Reg_prop"/>
</dbReference>
<dbReference type="Pfam" id="PF00512">
    <property type="entry name" value="HisKA"/>
    <property type="match status" value="1"/>
</dbReference>
<keyword evidence="5" id="KW-0547">Nucleotide-binding</keyword>
<dbReference type="Gene3D" id="3.40.50.2300">
    <property type="match status" value="1"/>
</dbReference>
<dbReference type="PANTHER" id="PTHR43547">
    <property type="entry name" value="TWO-COMPONENT HISTIDINE KINASE"/>
    <property type="match status" value="1"/>
</dbReference>
<evidence type="ECO:0000256" key="8">
    <source>
        <dbReference type="ARBA" id="ARBA00023012"/>
    </source>
</evidence>
<keyword evidence="6" id="KW-0418">Kinase</keyword>
<feature type="modified residue" description="4-aspartylphosphate" evidence="12">
    <location>
        <position position="1190"/>
    </location>
</feature>
<reference evidence="16" key="2">
    <citation type="journal article" date="2024" name="Antonie Van Leeuwenhoek">
        <title>Roseihalotalea indica gen. nov., sp. nov., a halophilic Bacteroidetes from mesopelagic Southwest Indian Ocean with higher carbohydrate metabolic potential.</title>
        <authorList>
            <person name="Chen B."/>
            <person name="Zhang M."/>
            <person name="Lin D."/>
            <person name="Ye J."/>
            <person name="Tang K."/>
        </authorList>
    </citation>
    <scope>NUCLEOTIDE SEQUENCE</scope>
    <source>
        <strain evidence="16">TK19036</strain>
    </source>
</reference>
<dbReference type="InterPro" id="IPR009057">
    <property type="entry name" value="Homeodomain-like_sf"/>
</dbReference>
<organism evidence="16">
    <name type="scientific">Roseihalotalea indica</name>
    <dbReference type="NCBI Taxonomy" id="2867963"/>
    <lineage>
        <taxon>Bacteria</taxon>
        <taxon>Pseudomonadati</taxon>
        <taxon>Bacteroidota</taxon>
        <taxon>Cytophagia</taxon>
        <taxon>Cytophagales</taxon>
        <taxon>Catalimonadaceae</taxon>
        <taxon>Roseihalotalea</taxon>
    </lineage>
</organism>
<dbReference type="Pfam" id="PF02518">
    <property type="entry name" value="HATPase_c"/>
    <property type="match status" value="1"/>
</dbReference>
<dbReference type="SUPFAM" id="SSF63829">
    <property type="entry name" value="Calcium-dependent phosphotriesterase"/>
    <property type="match status" value="1"/>
</dbReference>
<evidence type="ECO:0000256" key="11">
    <source>
        <dbReference type="ARBA" id="ARBA00023163"/>
    </source>
</evidence>
<dbReference type="Gene3D" id="2.130.10.10">
    <property type="entry name" value="YVTN repeat-like/Quinoprotein amine dehydrogenase"/>
    <property type="match status" value="2"/>
</dbReference>
<dbReference type="SUPFAM" id="SSF46689">
    <property type="entry name" value="Homeodomain-like"/>
    <property type="match status" value="1"/>
</dbReference>
<dbReference type="CDD" id="cd16922">
    <property type="entry name" value="HATPase_EvgS-ArcB-TorS-like"/>
    <property type="match status" value="1"/>
</dbReference>
<dbReference type="PRINTS" id="PR00344">
    <property type="entry name" value="BCTRLSENSOR"/>
</dbReference>
<dbReference type="PANTHER" id="PTHR43547:SF2">
    <property type="entry name" value="HYBRID SIGNAL TRANSDUCTION HISTIDINE KINASE C"/>
    <property type="match status" value="1"/>
</dbReference>
<sequence>MRDNRVTLRFFLCWILPAWAIILHTFSFTQAQSNNIKFSHLDINDGLSNNQVNAIWKDRQGFMWFGTLSGLNRYDGYNFKVYTFDHQDTSSIADSYIETLFEDHQGNLWAMTRKGLNVYDRTYDVFVRDIGPYLAKINIGVTDIVTIEEDQQGNYWYASAERGLFKYNPQTASTQHFSPDSLQLDQLHSSAITDLKVTTDGQLWVVHEDGVFEKLDAKTGKVMLKSAQLAVKNDHTLMDYQLMVDTEGDLWFYIFERAKGAYHYNVEKDQLLHFHENSTHARLNTNIVHSIVQDETGLIWIGTDHGGINLLDKNDLTIRYLTHEPDQKNSLSLNSINVLYKENNGTIWVGTYKKGIDFYHKNLFNFQLVNHSPSNPESLPYEDINAFVEDSLGNLWIGTNGGGLIYYDRTQESFTQYQHDANDPESISSNVIISLYLDRKHTLWIGTYHGGLNSFDGKTFEQYRHNPQISSSLADDRIWDMYEDAAGNLWIATSGGGLDLMDKKNNGFIHFRSGDINSVNSDYISSLDEDTLGNLWIGSAYGVDVYNSNSGRFIHHLPEEGNERSLSNINVNFVYVDSQNQVWVGTREGLNLYDRANNNFRVFRKEDGLPDNTMLAMREDEQHGYWVSTPNGLSNLKFERDDFLAAEAVFNNYSEPEGLQGKEFNVKAACKTRKGELVFGGPNGFNIFSPDEIQVNKAVPEVVLTDLKVFNKSVGVRKLLNERVLLDKSLNQVEEITLQPGEDMISLEFAALNFFHPLHNEYAYQLEGFNKHWISSSSQSRTATYTNLSPGEYTFKVKASNNDGFWSPEAKALKIKVLPPIWKTRTAFILYACILIAALWLARKIMLERVRLRFMMEQQQQEARQLHEVDMMKIKFFTNISHEFRTPLSLILSPMEKLMKNTTNQEQLKHFQLIHRNAKRLLTLVNQLLDFRKMEEQEIKFNPAEGDIIRFIREIVCSFSDLSENKNIALDFTSGVAEINTHFDKDKLEKILFNLLSNAFKFTPEQGTVSVRVNWDKTERTEAGNPWLKIQVADTGIGIPQERHEDIFRKFFQNEIPGTFINQGSGIGLSITQEFVRIHGGKIWVESEPGKGACFTVLLPVEPLAQKEIVLSPAYVEDNDDEVPVRQLLDETSAHDRDKKPVLLLVEDHEDFRFYLKDNFKHAYHILEARNGSEGWAVTKKHIPDLIVSDVMMPEMDGIDFCEKVKNDRRTSHIPVILLTAKSAENQKVEGFAVGADDYVGKPFNFEILESRIKNLIAQRETLRESFLKKSEIEPEKIAISSMDDKLMKSAIKAVEENMANPEFSVEELSRQLGMSRVHLYKKLLALTGKSPIEFIRIIRLKRASQLLKESQMTVAEVAYEVGFNNPKYFSKYFKMEFNILPSHYASQQST</sequence>
<dbReference type="InterPro" id="IPR003661">
    <property type="entry name" value="HisK_dim/P_dom"/>
</dbReference>
<accession>A0AA49JK21</accession>
<dbReference type="SMART" id="SM00342">
    <property type="entry name" value="HTH_ARAC"/>
    <property type="match status" value="1"/>
</dbReference>
<evidence type="ECO:0000259" key="14">
    <source>
        <dbReference type="PROSITE" id="PS50109"/>
    </source>
</evidence>
<evidence type="ECO:0000256" key="5">
    <source>
        <dbReference type="ARBA" id="ARBA00022741"/>
    </source>
</evidence>
<dbReference type="InterPro" id="IPR001789">
    <property type="entry name" value="Sig_transdc_resp-reg_receiver"/>
</dbReference>
<protein>
    <recommendedName>
        <fullName evidence="2">histidine kinase</fullName>
        <ecNumber evidence="2">2.7.13.3</ecNumber>
    </recommendedName>
</protein>
<evidence type="ECO:0000259" key="13">
    <source>
        <dbReference type="PROSITE" id="PS01124"/>
    </source>
</evidence>
<keyword evidence="8" id="KW-0902">Two-component regulatory system</keyword>
<evidence type="ECO:0000256" key="7">
    <source>
        <dbReference type="ARBA" id="ARBA00022840"/>
    </source>
</evidence>
<feature type="domain" description="Response regulatory" evidence="15">
    <location>
        <begin position="1142"/>
        <end position="1257"/>
    </location>
</feature>
<evidence type="ECO:0000256" key="12">
    <source>
        <dbReference type="PROSITE-ProRule" id="PRU00169"/>
    </source>
</evidence>
<dbReference type="SUPFAM" id="SSF50998">
    <property type="entry name" value="Quinoprotein alcohol dehydrogenase-like"/>
    <property type="match status" value="1"/>
</dbReference>
<dbReference type="Gene3D" id="1.10.287.130">
    <property type="match status" value="1"/>
</dbReference>
<keyword evidence="4" id="KW-0808">Transferase</keyword>
<dbReference type="InterPro" id="IPR011047">
    <property type="entry name" value="Quinoprotein_ADH-like_sf"/>
</dbReference>
<gene>
    <name evidence="16" type="ORF">K4G66_15550</name>
</gene>
<dbReference type="SUPFAM" id="SSF47384">
    <property type="entry name" value="Homodimeric domain of signal transducing histidine kinase"/>
    <property type="match status" value="1"/>
</dbReference>
<dbReference type="PROSITE" id="PS50110">
    <property type="entry name" value="RESPONSE_REGULATORY"/>
    <property type="match status" value="1"/>
</dbReference>
<evidence type="ECO:0000256" key="10">
    <source>
        <dbReference type="ARBA" id="ARBA00023125"/>
    </source>
</evidence>
<dbReference type="PROSITE" id="PS50109">
    <property type="entry name" value="HIS_KIN"/>
    <property type="match status" value="1"/>
</dbReference>
<dbReference type="Gene3D" id="3.30.565.10">
    <property type="entry name" value="Histidine kinase-like ATPase, C-terminal domain"/>
    <property type="match status" value="1"/>
</dbReference>
<dbReference type="CDD" id="cd00082">
    <property type="entry name" value="HisKA"/>
    <property type="match status" value="1"/>
</dbReference>
<dbReference type="CDD" id="cd00146">
    <property type="entry name" value="PKD"/>
    <property type="match status" value="1"/>
</dbReference>
<dbReference type="InterPro" id="IPR011006">
    <property type="entry name" value="CheY-like_superfamily"/>
</dbReference>
<dbReference type="Pfam" id="PF12833">
    <property type="entry name" value="HTH_18"/>
    <property type="match status" value="1"/>
</dbReference>
<dbReference type="InterPro" id="IPR018060">
    <property type="entry name" value="HTH_AraC"/>
</dbReference>
<proteinExistence type="predicted"/>
<evidence type="ECO:0000256" key="4">
    <source>
        <dbReference type="ARBA" id="ARBA00022679"/>
    </source>
</evidence>
<evidence type="ECO:0000313" key="16">
    <source>
        <dbReference type="EMBL" id="WKN40109.1"/>
    </source>
</evidence>
<feature type="domain" description="Histidine kinase" evidence="14">
    <location>
        <begin position="879"/>
        <end position="1103"/>
    </location>
</feature>
<dbReference type="PROSITE" id="PS00041">
    <property type="entry name" value="HTH_ARAC_FAMILY_1"/>
    <property type="match status" value="1"/>
</dbReference>
<keyword evidence="10" id="KW-0238">DNA-binding</keyword>
<dbReference type="SMART" id="SM00387">
    <property type="entry name" value="HATPase_c"/>
    <property type="match status" value="1"/>
</dbReference>
<keyword evidence="9" id="KW-0805">Transcription regulation</keyword>